<dbReference type="PANTHER" id="PTHR45982">
    <property type="entry name" value="REGULATOR OF CHROMOSOME CONDENSATION"/>
    <property type="match status" value="1"/>
</dbReference>
<dbReference type="AlphaFoldDB" id="A0A426TTA7"/>
<dbReference type="EMBL" id="RSAS01000763">
    <property type="protein sequence ID" value="RRR67775.1"/>
    <property type="molecule type" value="Genomic_DNA"/>
</dbReference>
<dbReference type="InterPro" id="IPR005077">
    <property type="entry name" value="Peptidase_C11"/>
</dbReference>
<evidence type="ECO:0000313" key="2">
    <source>
        <dbReference type="Proteomes" id="UP000280307"/>
    </source>
</evidence>
<dbReference type="Pfam" id="PF03415">
    <property type="entry name" value="Peptidase_C11"/>
    <property type="match status" value="1"/>
</dbReference>
<evidence type="ECO:0000313" key="1">
    <source>
        <dbReference type="EMBL" id="RRR67775.1"/>
    </source>
</evidence>
<comment type="caution">
    <text evidence="1">The sequence shown here is derived from an EMBL/GenBank/DDBJ whole genome shotgun (WGS) entry which is preliminary data.</text>
</comment>
<dbReference type="InterPro" id="IPR000408">
    <property type="entry name" value="Reg_chr_condens"/>
</dbReference>
<dbReference type="SUPFAM" id="SSF50985">
    <property type="entry name" value="RCC1/BLIP-II"/>
    <property type="match status" value="2"/>
</dbReference>
<protein>
    <recommendedName>
        <fullName evidence="3">Peptidase C11 clostripain</fullName>
    </recommendedName>
</protein>
<name>A0A426TTA7_9CHLR</name>
<dbReference type="PROSITE" id="PS50012">
    <property type="entry name" value="RCC1_3"/>
    <property type="match status" value="10"/>
</dbReference>
<sequence>MMRRFFYALAMLLVGALLLLGGLPALLTAATEAPDVPVAPVFQAANAPGEEQIATGKGGHTCVINQAGQLYCWGDNQYGQTDVPAGIAPVSQVSMGSSHTCALLNDGMLRCWGHNSDGQTTVPPGLAAVTHVSAGGHHTCALTVDQALHCWGQNGEGQTAVPTDLGSVTQVGAGYDHTCALLAGGTLRCWGRNDVGQVDAVPHSHGPFTQLSTGSSHSCALTQAGALHCWGEGAQGQTTVPPGLAPLSQVSAGENHTCGLTAAGTLHCWGNNLYGQVNVLPDLGPMTQVSAGWLNTCVLTTGGALRCWGFNQYGQTDVPSALGVVSQVSAGGSKTCALTEGGALRCWGRRVFGQTSVPSGLGAVRQISAGGDHTCALTEAGALHCWGFNGSGQTDVPSGLGAVRQVSTRGSNTCALTEAGALHCWGHNGSGQTDVPSGLGAVRQVSTRGSNTCALTESGTLHCWGLNDDGQSNVPHDLGVVRQVSTGNSHTCALTEGGVLRCWGRSDNGQTPVPPDLGVVSQVSIGYGHTCALTESGTLRCWGDNGDGQTDVPSTLGPVSQVSAGDTHTCALTADGVVHCWGDNGEGQTTIPRDPLAIQVATVRGRVTNAAGNGLAGVTLTAWGQTIVTDTTGNYVFDVPTGRRTLTPTLTGYTFTPPSRSIVVSASLEPQHFTAMADPTPIPTVTASPTPTATPLPNQPNWLVMLYLAGDDIEPDRSGVVGLSDALTQLVLRLQRTPYNPNMRLVVLYDGSNQGDAKIYVREPQGLRDVTEQALTSGYWFGGMPGSAGARELDTGSVVTLRNFVAWATATYSTPQHRFLAIVDHGGGWAPDLDPPGQPRGRGGVQAGGWRGMSLDMSSGGSSLSTRETGEALQGFDLDVLFFDACLMAMIESAYEVREVADYFIAGQNLLFAYLPYERYVHDLDNNTSPATLTERIVQRYNLGGNAPYTLSALDLRQLRPGTPSNLAQRIDTLATTILAELPDPALADHALVAALTRAYNAAQKFDYDSSGTIDERDGYADLVGFARHLSSDSSLSAAIRTAADGVITAAVGPNAPVVLHQRTQSGMHNNQAINLDGANGLSIFLPLGERDYRPTRYDAARPELAYPERQLTYYVQCAQLAFACDAPRWGALLERLEPSVPIIRTGPDGLSAEATTANIMVDLRPFNAPFPLTPPPEQVFLPLVVR</sequence>
<dbReference type="GO" id="GO:0005737">
    <property type="term" value="C:cytoplasm"/>
    <property type="evidence" value="ECO:0007669"/>
    <property type="project" value="TreeGrafter"/>
</dbReference>
<proteinExistence type="predicted"/>
<dbReference type="PANTHER" id="PTHR45982:SF1">
    <property type="entry name" value="REGULATOR OF CHROMOSOME CONDENSATION"/>
    <property type="match status" value="1"/>
</dbReference>
<reference evidence="1 2" key="1">
    <citation type="submission" date="2018-12" db="EMBL/GenBank/DDBJ databases">
        <title>Genome Sequence of Candidatus Viridilinea halotolerans isolated from saline sulfide-rich spring.</title>
        <authorList>
            <person name="Grouzdev D.S."/>
            <person name="Burganskaya E.I."/>
            <person name="Krutkina M.S."/>
            <person name="Sukhacheva M.V."/>
            <person name="Gorlenko V.M."/>
        </authorList>
    </citation>
    <scope>NUCLEOTIDE SEQUENCE [LARGE SCALE GENOMIC DNA]</scope>
    <source>
        <strain evidence="1">Chok-6</strain>
    </source>
</reference>
<dbReference type="InterPro" id="IPR008969">
    <property type="entry name" value="CarboxyPept-like_regulatory"/>
</dbReference>
<dbReference type="Proteomes" id="UP000280307">
    <property type="component" value="Unassembled WGS sequence"/>
</dbReference>
<dbReference type="Gene3D" id="3.40.50.11970">
    <property type="match status" value="1"/>
</dbReference>
<dbReference type="PRINTS" id="PR00633">
    <property type="entry name" value="RCCNDNSATION"/>
</dbReference>
<gene>
    <name evidence="1" type="ORF">EI684_18440</name>
</gene>
<evidence type="ECO:0008006" key="3">
    <source>
        <dbReference type="Google" id="ProtNLM"/>
    </source>
</evidence>
<accession>A0A426TTA7</accession>
<dbReference type="SUPFAM" id="SSF49464">
    <property type="entry name" value="Carboxypeptidase regulatory domain-like"/>
    <property type="match status" value="1"/>
</dbReference>
<dbReference type="Pfam" id="PF13540">
    <property type="entry name" value="RCC1_2"/>
    <property type="match status" value="14"/>
</dbReference>
<organism evidence="1 2">
    <name type="scientific">Candidatus Viridilinea halotolerans</name>
    <dbReference type="NCBI Taxonomy" id="2491704"/>
    <lineage>
        <taxon>Bacteria</taxon>
        <taxon>Bacillati</taxon>
        <taxon>Chloroflexota</taxon>
        <taxon>Chloroflexia</taxon>
        <taxon>Chloroflexales</taxon>
        <taxon>Chloroflexineae</taxon>
        <taxon>Oscillochloridaceae</taxon>
        <taxon>Candidatus Viridilinea</taxon>
    </lineage>
</organism>
<dbReference type="GO" id="GO:0005085">
    <property type="term" value="F:guanyl-nucleotide exchange factor activity"/>
    <property type="evidence" value="ECO:0007669"/>
    <property type="project" value="TreeGrafter"/>
</dbReference>
<dbReference type="InterPro" id="IPR051553">
    <property type="entry name" value="Ran_GTPase-activating"/>
</dbReference>
<dbReference type="Gene3D" id="2.130.10.30">
    <property type="entry name" value="Regulator of chromosome condensation 1/beta-lactamase-inhibitor protein II"/>
    <property type="match status" value="4"/>
</dbReference>
<dbReference type="InterPro" id="IPR009091">
    <property type="entry name" value="RCC1/BLIP-II"/>
</dbReference>